<accession>T1BGI9</accession>
<dbReference type="Gene3D" id="3.20.20.70">
    <property type="entry name" value="Aldolase class I"/>
    <property type="match status" value="1"/>
</dbReference>
<comment type="caution">
    <text evidence="1">The sequence shown here is derived from an EMBL/GenBank/DDBJ whole genome shotgun (WGS) entry which is preliminary data.</text>
</comment>
<sequence length="169" mass="17802">MPGVLDALARGEPVNLKMDVDGSDPGENFISHFNPAAFIAGYQDSGGTDAPHLKRPMFFAIVSSATLAMTLARKSNGRVDGFIVETSIAGGHNAPPRGPLQLTDHGEPLYGPRDDADLKKIAEIGLPFYLAGGFGTHQQLHWALSQGAAGIQVGTAFAFCQESAIRADL</sequence>
<organism evidence="1">
    <name type="scientific">mine drainage metagenome</name>
    <dbReference type="NCBI Taxonomy" id="410659"/>
    <lineage>
        <taxon>unclassified sequences</taxon>
        <taxon>metagenomes</taxon>
        <taxon>ecological metagenomes</taxon>
    </lineage>
</organism>
<protein>
    <submittedName>
        <fullName evidence="1">2-nitropropane dioxygenase, NPD</fullName>
    </submittedName>
</protein>
<evidence type="ECO:0000313" key="1">
    <source>
        <dbReference type="EMBL" id="EQD68757.1"/>
    </source>
</evidence>
<keyword evidence="1" id="KW-0560">Oxidoreductase</keyword>
<dbReference type="EMBL" id="AUZX01005178">
    <property type="protein sequence ID" value="EQD68757.1"/>
    <property type="molecule type" value="Genomic_DNA"/>
</dbReference>
<keyword evidence="1" id="KW-0223">Dioxygenase</keyword>
<dbReference type="PANTHER" id="PTHR32332:SF33">
    <property type="entry name" value="NITRONATE MONOOXYGENASE DOMAIN-CONTAINING PROTEIN"/>
    <property type="match status" value="1"/>
</dbReference>
<proteinExistence type="predicted"/>
<name>T1BGI9_9ZZZZ</name>
<reference evidence="1" key="1">
    <citation type="submission" date="2013-08" db="EMBL/GenBank/DDBJ databases">
        <authorList>
            <person name="Mendez C."/>
            <person name="Richter M."/>
            <person name="Ferrer M."/>
            <person name="Sanchez J."/>
        </authorList>
    </citation>
    <scope>NUCLEOTIDE SEQUENCE</scope>
</reference>
<dbReference type="AlphaFoldDB" id="T1BGI9"/>
<feature type="non-terminal residue" evidence="1">
    <location>
        <position position="169"/>
    </location>
</feature>
<reference evidence="1" key="2">
    <citation type="journal article" date="2014" name="ISME J.">
        <title>Microbial stratification in low pH oxic and suboxic macroscopic growths along an acid mine drainage.</title>
        <authorList>
            <person name="Mendez-Garcia C."/>
            <person name="Mesa V."/>
            <person name="Sprenger R.R."/>
            <person name="Richter M."/>
            <person name="Diez M.S."/>
            <person name="Solano J."/>
            <person name="Bargiela R."/>
            <person name="Golyshina O.V."/>
            <person name="Manteca A."/>
            <person name="Ramos J.L."/>
            <person name="Gallego J.R."/>
            <person name="Llorente I."/>
            <person name="Martins Dos Santos V.A."/>
            <person name="Jensen O.N."/>
            <person name="Pelaez A.I."/>
            <person name="Sanchez J."/>
            <person name="Ferrer M."/>
        </authorList>
    </citation>
    <scope>NUCLEOTIDE SEQUENCE</scope>
</reference>
<dbReference type="SUPFAM" id="SSF51412">
    <property type="entry name" value="Inosine monophosphate dehydrogenase (IMPDH)"/>
    <property type="match status" value="1"/>
</dbReference>
<dbReference type="Pfam" id="PF03060">
    <property type="entry name" value="NMO"/>
    <property type="match status" value="1"/>
</dbReference>
<dbReference type="GO" id="GO:0051213">
    <property type="term" value="F:dioxygenase activity"/>
    <property type="evidence" value="ECO:0007669"/>
    <property type="project" value="UniProtKB-KW"/>
</dbReference>
<dbReference type="PANTHER" id="PTHR32332">
    <property type="entry name" value="2-NITROPROPANE DIOXYGENASE"/>
    <property type="match status" value="1"/>
</dbReference>
<gene>
    <name evidence="1" type="ORF">B1A_07164</name>
</gene>
<dbReference type="InterPro" id="IPR013785">
    <property type="entry name" value="Aldolase_TIM"/>
</dbReference>